<dbReference type="InterPro" id="IPR024936">
    <property type="entry name" value="Cyclophilin-type_PPIase"/>
</dbReference>
<dbReference type="InterPro" id="IPR029000">
    <property type="entry name" value="Cyclophilin-like_dom_sf"/>
</dbReference>
<dbReference type="SUPFAM" id="SSF50891">
    <property type="entry name" value="Cyclophilin-like"/>
    <property type="match status" value="1"/>
</dbReference>
<dbReference type="Pfam" id="PF00160">
    <property type="entry name" value="Pro_isomerase"/>
    <property type="match status" value="1"/>
</dbReference>
<gene>
    <name evidence="10" type="ORF">BCUN_0162</name>
</gene>
<keyword evidence="7 8" id="KW-0413">Isomerase</keyword>
<evidence type="ECO:0000256" key="8">
    <source>
        <dbReference type="RuleBase" id="RU363019"/>
    </source>
</evidence>
<comment type="similarity">
    <text evidence="4 8">Belongs to the cyclophilin-type PPIase family.</text>
</comment>
<dbReference type="PRINTS" id="PR00153">
    <property type="entry name" value="CSAPPISMRASE"/>
</dbReference>
<keyword evidence="6 8" id="KW-0697">Rotamase</keyword>
<feature type="domain" description="PPIase cyclophilin-type" evidence="9">
    <location>
        <begin position="1"/>
        <end position="177"/>
    </location>
</feature>
<comment type="subcellular location">
    <subcellularLocation>
        <location evidence="3">Cytoplasm</location>
    </subcellularLocation>
</comment>
<protein>
    <recommendedName>
        <fullName evidence="8">Peptidyl-prolyl cis-trans isomerase</fullName>
        <shortName evidence="8">PPIase</shortName>
        <ecNumber evidence="8">5.2.1.8</ecNumber>
    </recommendedName>
</protein>
<dbReference type="EMBL" id="JGYV01000001">
    <property type="protein sequence ID" value="KFI65667.1"/>
    <property type="molecule type" value="Genomic_DNA"/>
</dbReference>
<dbReference type="PANTHER" id="PTHR45625">
    <property type="entry name" value="PEPTIDYL-PROLYL CIS-TRANS ISOMERASE-RELATED"/>
    <property type="match status" value="1"/>
</dbReference>
<reference evidence="10 11" key="1">
    <citation type="submission" date="2014-03" db="EMBL/GenBank/DDBJ databases">
        <title>Genomics of Bifidobacteria.</title>
        <authorList>
            <person name="Ventura M."/>
            <person name="Milani C."/>
            <person name="Lugli G.A."/>
        </authorList>
    </citation>
    <scope>NUCLEOTIDE SEQUENCE [LARGE SCALE GENOMIC DNA]</scope>
    <source>
        <strain evidence="10 11">LMG 10738</strain>
    </source>
</reference>
<evidence type="ECO:0000256" key="5">
    <source>
        <dbReference type="ARBA" id="ARBA00022490"/>
    </source>
</evidence>
<dbReference type="OrthoDB" id="9807797at2"/>
<dbReference type="GO" id="GO:0003755">
    <property type="term" value="F:peptidyl-prolyl cis-trans isomerase activity"/>
    <property type="evidence" value="ECO:0007669"/>
    <property type="project" value="UniProtKB-UniRule"/>
</dbReference>
<dbReference type="PROSITE" id="PS00170">
    <property type="entry name" value="CSA_PPIASE_1"/>
    <property type="match status" value="1"/>
</dbReference>
<comment type="catalytic activity">
    <reaction evidence="1 8">
        <text>[protein]-peptidylproline (omega=180) = [protein]-peptidylproline (omega=0)</text>
        <dbReference type="Rhea" id="RHEA:16237"/>
        <dbReference type="Rhea" id="RHEA-COMP:10747"/>
        <dbReference type="Rhea" id="RHEA-COMP:10748"/>
        <dbReference type="ChEBI" id="CHEBI:83833"/>
        <dbReference type="ChEBI" id="CHEBI:83834"/>
        <dbReference type="EC" id="5.2.1.8"/>
    </reaction>
</comment>
<dbReference type="Gene3D" id="2.40.100.10">
    <property type="entry name" value="Cyclophilin-like"/>
    <property type="match status" value="1"/>
</dbReference>
<dbReference type="eggNOG" id="COG0652">
    <property type="taxonomic scope" value="Bacteria"/>
</dbReference>
<dbReference type="Proteomes" id="UP000029067">
    <property type="component" value="Unassembled WGS sequence"/>
</dbReference>
<evidence type="ECO:0000256" key="2">
    <source>
        <dbReference type="ARBA" id="ARBA00002388"/>
    </source>
</evidence>
<dbReference type="AlphaFoldDB" id="A0A087B3R7"/>
<dbReference type="RefSeq" id="WP_033515780.1">
    <property type="nucleotide sequence ID" value="NZ_JGYV01000001.1"/>
</dbReference>
<dbReference type="STRING" id="1688.BCUN_0162"/>
<keyword evidence="11" id="KW-1185">Reference proteome</keyword>
<dbReference type="PANTHER" id="PTHR45625:SF4">
    <property type="entry name" value="PEPTIDYLPROLYL ISOMERASE DOMAIN AND WD REPEAT-CONTAINING PROTEIN 1"/>
    <property type="match status" value="1"/>
</dbReference>
<evidence type="ECO:0000256" key="4">
    <source>
        <dbReference type="ARBA" id="ARBA00007365"/>
    </source>
</evidence>
<evidence type="ECO:0000313" key="10">
    <source>
        <dbReference type="EMBL" id="KFI65667.1"/>
    </source>
</evidence>
<accession>A0A087B3R7</accession>
<dbReference type="GO" id="GO:0005737">
    <property type="term" value="C:cytoplasm"/>
    <property type="evidence" value="ECO:0007669"/>
    <property type="project" value="UniProtKB-SubCell"/>
</dbReference>
<evidence type="ECO:0000313" key="11">
    <source>
        <dbReference type="Proteomes" id="UP000029067"/>
    </source>
</evidence>
<organism evidence="10 11">
    <name type="scientific">Bifidobacterium cuniculi</name>
    <dbReference type="NCBI Taxonomy" id="1688"/>
    <lineage>
        <taxon>Bacteria</taxon>
        <taxon>Bacillati</taxon>
        <taxon>Actinomycetota</taxon>
        <taxon>Actinomycetes</taxon>
        <taxon>Bifidobacteriales</taxon>
        <taxon>Bifidobacteriaceae</taxon>
        <taxon>Bifidobacterium</taxon>
    </lineage>
</organism>
<name>A0A087B3R7_9BIFI</name>
<dbReference type="InterPro" id="IPR044666">
    <property type="entry name" value="Cyclophilin_A-like"/>
</dbReference>
<evidence type="ECO:0000259" key="9">
    <source>
        <dbReference type="PROSITE" id="PS50072"/>
    </source>
</evidence>
<dbReference type="PIRSF" id="PIRSF001467">
    <property type="entry name" value="Peptidylpro_ismrse"/>
    <property type="match status" value="1"/>
</dbReference>
<keyword evidence="5" id="KW-0963">Cytoplasm</keyword>
<dbReference type="GO" id="GO:0006457">
    <property type="term" value="P:protein folding"/>
    <property type="evidence" value="ECO:0007669"/>
    <property type="project" value="InterPro"/>
</dbReference>
<comment type="caution">
    <text evidence="10">The sequence shown here is derived from an EMBL/GenBank/DDBJ whole genome shotgun (WGS) entry which is preliminary data.</text>
</comment>
<dbReference type="PROSITE" id="PS50072">
    <property type="entry name" value="CSA_PPIASE_2"/>
    <property type="match status" value="1"/>
</dbReference>
<dbReference type="EC" id="5.2.1.8" evidence="8"/>
<evidence type="ECO:0000256" key="7">
    <source>
        <dbReference type="ARBA" id="ARBA00023235"/>
    </source>
</evidence>
<comment type="function">
    <text evidence="2 8">PPIases accelerate the folding of proteins. It catalyzes the cis-trans isomerization of proline imidic peptide bonds in oligopeptides.</text>
</comment>
<dbReference type="FunFam" id="2.40.100.10:FF:000028">
    <property type="entry name" value="Peptidyl-prolyl cis-trans isomerase"/>
    <property type="match status" value="1"/>
</dbReference>
<sequence length="179" mass="19361">MTNIIMHTSEGDIAINLFDDKAPNTVGNFLGLASGEKTWTDPMTGQQSNERFYDGLTFHRVIKDFMIQGGCPLGTGTGGPGYDFDDEIDPSLTFDRPYLLAMANAGLARGADGKLHGTNGSQFFITTVATPWLNGHHTIFGEVADEDSKAVVDKIDAVATDRRDRPIEPVIIEGIEVKG</sequence>
<evidence type="ECO:0000256" key="1">
    <source>
        <dbReference type="ARBA" id="ARBA00000971"/>
    </source>
</evidence>
<dbReference type="CDD" id="cd00317">
    <property type="entry name" value="cyclophilin"/>
    <property type="match status" value="1"/>
</dbReference>
<dbReference type="InterPro" id="IPR002130">
    <property type="entry name" value="Cyclophilin-type_PPIase_dom"/>
</dbReference>
<proteinExistence type="inferred from homology"/>
<evidence type="ECO:0000256" key="6">
    <source>
        <dbReference type="ARBA" id="ARBA00023110"/>
    </source>
</evidence>
<evidence type="ECO:0000256" key="3">
    <source>
        <dbReference type="ARBA" id="ARBA00004496"/>
    </source>
</evidence>
<dbReference type="InterPro" id="IPR020892">
    <property type="entry name" value="Cyclophilin-type_PPIase_CS"/>
</dbReference>